<dbReference type="SFLD" id="SFLDG01212">
    <property type="entry name" value="Phytoene_synthase_like"/>
    <property type="match status" value="1"/>
</dbReference>
<dbReference type="CDD" id="cd00683">
    <property type="entry name" value="Trans_IPPS_HH"/>
    <property type="match status" value="1"/>
</dbReference>
<keyword evidence="3" id="KW-0125">Carotenoid biosynthesis</keyword>
<dbReference type="Pfam" id="PF00494">
    <property type="entry name" value="SQS_PSY"/>
    <property type="match status" value="1"/>
</dbReference>
<dbReference type="GO" id="GO:0004311">
    <property type="term" value="F:geranylgeranyl diphosphate synthase activity"/>
    <property type="evidence" value="ECO:0007669"/>
    <property type="project" value="InterPro"/>
</dbReference>
<evidence type="ECO:0000256" key="3">
    <source>
        <dbReference type="ARBA" id="ARBA00022746"/>
    </source>
</evidence>
<dbReference type="PROSITE" id="PS01044">
    <property type="entry name" value="SQUALEN_PHYTOEN_SYN_1"/>
    <property type="match status" value="1"/>
</dbReference>
<reference evidence="4 5" key="1">
    <citation type="journal article" date="2008" name="Genome Biol.">
        <title>Encapsulated in silica: genome, proteome and physiology of the thermophilic bacterium Anoxybacillus flavithermus WK1.</title>
        <authorList>
            <person name="Saw J.H."/>
            <person name="Mountain B.W."/>
            <person name="Feng L."/>
            <person name="Omelchenko M.V."/>
            <person name="Hou S."/>
            <person name="Saito J.A."/>
            <person name="Stott M.B."/>
            <person name="Li D."/>
            <person name="Zhao G."/>
            <person name="Wu J."/>
            <person name="Galperin M.Y."/>
            <person name="Koonin E.V."/>
            <person name="Makarova K.S."/>
            <person name="Wolf Y.I."/>
            <person name="Rigden D.J."/>
            <person name="Dunfield P.F."/>
            <person name="Wang L."/>
            <person name="Alam M."/>
        </authorList>
    </citation>
    <scope>NUCLEOTIDE SEQUENCE [LARGE SCALE GENOMIC DNA]</scope>
    <source>
        <strain evidence="5">DSM 21510 / WK1</strain>
    </source>
</reference>
<dbReference type="HOGENOM" id="CLU_037269_1_3_9"/>
<dbReference type="PROSITE" id="PS01045">
    <property type="entry name" value="SQUALEN_PHYTOEN_SYN_2"/>
    <property type="match status" value="1"/>
</dbReference>
<dbReference type="STRING" id="491915.Aflv_2199"/>
<name>B7GLV7_ANOFW</name>
<proteinExistence type="predicted"/>
<dbReference type="GO" id="GO:0051996">
    <property type="term" value="F:squalene synthase [NAD(P)H] activity"/>
    <property type="evidence" value="ECO:0007669"/>
    <property type="project" value="InterPro"/>
</dbReference>
<dbReference type="eggNOG" id="COG1562">
    <property type="taxonomic scope" value="Bacteria"/>
</dbReference>
<dbReference type="Proteomes" id="UP000000742">
    <property type="component" value="Chromosome"/>
</dbReference>
<gene>
    <name evidence="4" type="ordered locus">Aflv_2199</name>
</gene>
<dbReference type="GO" id="GO:0016117">
    <property type="term" value="P:carotenoid biosynthetic process"/>
    <property type="evidence" value="ECO:0007669"/>
    <property type="project" value="UniProtKB-KW"/>
</dbReference>
<dbReference type="InterPro" id="IPR002060">
    <property type="entry name" value="Squ/phyt_synthse"/>
</dbReference>
<dbReference type="Gene3D" id="1.10.600.10">
    <property type="entry name" value="Farnesyl Diphosphate Synthase"/>
    <property type="match status" value="1"/>
</dbReference>
<keyword evidence="2" id="KW-0808">Transferase</keyword>
<dbReference type="InterPro" id="IPR019845">
    <property type="entry name" value="Squalene/phytoene_synthase_CS"/>
</dbReference>
<evidence type="ECO:0000313" key="4">
    <source>
        <dbReference type="EMBL" id="ACJ34558.1"/>
    </source>
</evidence>
<dbReference type="SFLD" id="SFLDG01018">
    <property type="entry name" value="Squalene/Phytoene_Synthase_Lik"/>
    <property type="match status" value="1"/>
</dbReference>
<organism evidence="4 5">
    <name type="scientific">Anoxybacillus flavithermus (strain DSM 21510 / WK1)</name>
    <dbReference type="NCBI Taxonomy" id="491915"/>
    <lineage>
        <taxon>Bacteria</taxon>
        <taxon>Bacillati</taxon>
        <taxon>Bacillota</taxon>
        <taxon>Bacilli</taxon>
        <taxon>Bacillales</taxon>
        <taxon>Anoxybacillaceae</taxon>
        <taxon>Anoxybacillus</taxon>
    </lineage>
</organism>
<evidence type="ECO:0000313" key="5">
    <source>
        <dbReference type="Proteomes" id="UP000000742"/>
    </source>
</evidence>
<comment type="pathway">
    <text evidence="1">Carotenoid biosynthesis.</text>
</comment>
<evidence type="ECO:0000256" key="1">
    <source>
        <dbReference type="ARBA" id="ARBA00004829"/>
    </source>
</evidence>
<sequence length="285" mass="33266">MMVNIKQAYAQCEAVTAHHSKTFYRAFSLLPPYDRQAIWAIYAFCRRIDDIVDEGEKPHEQLQQFEKQWQSFLAGHTEDDFMWIALRDVFSRYDMDDEPFWHMIEGQKMDLTVHRYDTFSQLLRYCYCVASTVGLMLLPILAPNAQDELKESAIALGEAMQLTNILRDIGEDVTRGRIYIPREVMERYGVNEQHIFFGQVTSSFIDLWEHLAKEAENRYDDAEKMFFLYPLSARLAVKGAALMYKSILHAVREQQYDVFTTRAFVSEERKKALLQQIGGENVEVG</sequence>
<dbReference type="KEGG" id="afl:Aflv_2199"/>
<dbReference type="EMBL" id="CP000922">
    <property type="protein sequence ID" value="ACJ34558.1"/>
    <property type="molecule type" value="Genomic_DNA"/>
</dbReference>
<dbReference type="SFLD" id="SFLDS00005">
    <property type="entry name" value="Isoprenoid_Synthase_Type_I"/>
    <property type="match status" value="1"/>
</dbReference>
<dbReference type="InterPro" id="IPR033904">
    <property type="entry name" value="Trans_IPPS_HH"/>
</dbReference>
<dbReference type="AlphaFoldDB" id="B7GLV7"/>
<evidence type="ECO:0000256" key="2">
    <source>
        <dbReference type="ARBA" id="ARBA00022679"/>
    </source>
</evidence>
<dbReference type="InterPro" id="IPR044843">
    <property type="entry name" value="Trans_IPPS_bact-type"/>
</dbReference>
<dbReference type="InterPro" id="IPR008949">
    <property type="entry name" value="Isoprenoid_synthase_dom_sf"/>
</dbReference>
<accession>B7GLV7</accession>
<protein>
    <submittedName>
        <fullName evidence="4">Phytoene/squalene synthetase</fullName>
    </submittedName>
</protein>
<dbReference type="PANTHER" id="PTHR31480">
    <property type="entry name" value="BIFUNCTIONAL LYCOPENE CYCLASE/PHYTOENE SYNTHASE"/>
    <property type="match status" value="1"/>
</dbReference>
<dbReference type="SUPFAM" id="SSF48576">
    <property type="entry name" value="Terpenoid synthases"/>
    <property type="match status" value="1"/>
</dbReference>